<dbReference type="EMBL" id="PDUG01000037">
    <property type="protein sequence ID" value="PIC11876.1"/>
    <property type="molecule type" value="Genomic_DNA"/>
</dbReference>
<keyword evidence="2" id="KW-1185">Reference proteome</keyword>
<comment type="caution">
    <text evidence="1">The sequence shown here is derived from an EMBL/GenBank/DDBJ whole genome shotgun (WGS) entry which is preliminary data.</text>
</comment>
<dbReference type="AlphaFoldDB" id="A0A2G5SAD3"/>
<gene>
    <name evidence="1" type="ORF">B9Z55_028788</name>
</gene>
<proteinExistence type="predicted"/>
<name>A0A2G5SAD3_9PELO</name>
<sequence>MKVSHFLRIIDLKTYIFKLKKWRIWFKRSIAEIVDGPLPGLPCQSRNLQILVLRCIVLDECPRQGSQLQRLSGLSSP</sequence>
<protein>
    <submittedName>
        <fullName evidence="1">Uncharacterized protein</fullName>
    </submittedName>
</protein>
<reference evidence="2" key="1">
    <citation type="submission" date="2017-10" db="EMBL/GenBank/DDBJ databases">
        <title>Rapid genome shrinkage in a self-fertile nematode reveals novel sperm competition proteins.</title>
        <authorList>
            <person name="Yin D."/>
            <person name="Schwarz E.M."/>
            <person name="Thomas C.G."/>
            <person name="Felde R.L."/>
            <person name="Korf I.F."/>
            <person name="Cutter A.D."/>
            <person name="Schartner C.M."/>
            <person name="Ralston E.J."/>
            <person name="Meyer B.J."/>
            <person name="Haag E.S."/>
        </authorList>
    </citation>
    <scope>NUCLEOTIDE SEQUENCE [LARGE SCALE GENOMIC DNA]</scope>
    <source>
        <strain evidence="2">JU1422</strain>
    </source>
</reference>
<evidence type="ECO:0000313" key="2">
    <source>
        <dbReference type="Proteomes" id="UP000230233"/>
    </source>
</evidence>
<evidence type="ECO:0000313" key="1">
    <source>
        <dbReference type="EMBL" id="PIC11876.1"/>
    </source>
</evidence>
<dbReference type="Proteomes" id="UP000230233">
    <property type="component" value="Unassembled WGS sequence"/>
</dbReference>
<organism evidence="1 2">
    <name type="scientific">Caenorhabditis nigoni</name>
    <dbReference type="NCBI Taxonomy" id="1611254"/>
    <lineage>
        <taxon>Eukaryota</taxon>
        <taxon>Metazoa</taxon>
        <taxon>Ecdysozoa</taxon>
        <taxon>Nematoda</taxon>
        <taxon>Chromadorea</taxon>
        <taxon>Rhabditida</taxon>
        <taxon>Rhabditina</taxon>
        <taxon>Rhabditomorpha</taxon>
        <taxon>Rhabditoidea</taxon>
        <taxon>Rhabditidae</taxon>
        <taxon>Peloderinae</taxon>
        <taxon>Caenorhabditis</taxon>
    </lineage>
</organism>
<accession>A0A2G5SAD3</accession>